<proteinExistence type="predicted"/>
<name>A0AAD5RND2_9PEZI</name>
<dbReference type="EMBL" id="JAKWBI020000221">
    <property type="protein sequence ID" value="KAJ2898669.1"/>
    <property type="molecule type" value="Genomic_DNA"/>
</dbReference>
<reference evidence="2" key="1">
    <citation type="submission" date="2022-07" db="EMBL/GenBank/DDBJ databases">
        <title>Draft genome sequence of Zalerion maritima ATCC 34329, a (micro)plastics degrading marine fungus.</title>
        <authorList>
            <person name="Paco A."/>
            <person name="Goncalves M.F.M."/>
            <person name="Rocha-Santos T.A.P."/>
            <person name="Alves A."/>
        </authorList>
    </citation>
    <scope>NUCLEOTIDE SEQUENCE</scope>
    <source>
        <strain evidence="2">ATCC 34329</strain>
    </source>
</reference>
<evidence type="ECO:0000313" key="2">
    <source>
        <dbReference type="EMBL" id="KAJ2898669.1"/>
    </source>
</evidence>
<feature type="region of interest" description="Disordered" evidence="1">
    <location>
        <begin position="1"/>
        <end position="21"/>
    </location>
</feature>
<organism evidence="2 3">
    <name type="scientific">Zalerion maritima</name>
    <dbReference type="NCBI Taxonomy" id="339359"/>
    <lineage>
        <taxon>Eukaryota</taxon>
        <taxon>Fungi</taxon>
        <taxon>Dikarya</taxon>
        <taxon>Ascomycota</taxon>
        <taxon>Pezizomycotina</taxon>
        <taxon>Sordariomycetes</taxon>
        <taxon>Lulworthiomycetidae</taxon>
        <taxon>Lulworthiales</taxon>
        <taxon>Lulworthiaceae</taxon>
        <taxon>Zalerion</taxon>
    </lineage>
</organism>
<evidence type="ECO:0000256" key="1">
    <source>
        <dbReference type="SAM" id="MobiDB-lite"/>
    </source>
</evidence>
<sequence length="189" mass="21816">MYVKPIPFGNPPRRDLDPNSLLSSQHTVTSLTEFMQMYAGRLQDPSSSRLSAAPFTPRDTGTPSWIEQQRVSRSLWRIQMLHDLKSTGWKGRLPWPQEALLNLDFVDLIGFYADINPEGRFGRNIEALGFAFWDTERTYDLRVGERWDEMRPSHDSHLFFTWWSILQEGKQEHEGEIPPGLVDLDGPDG</sequence>
<comment type="caution">
    <text evidence="2">The sequence shown here is derived from an EMBL/GenBank/DDBJ whole genome shotgun (WGS) entry which is preliminary data.</text>
</comment>
<accession>A0AAD5RND2</accession>
<evidence type="ECO:0000313" key="3">
    <source>
        <dbReference type="Proteomes" id="UP001201980"/>
    </source>
</evidence>
<gene>
    <name evidence="2" type="ORF">MKZ38_003782</name>
</gene>
<dbReference type="Proteomes" id="UP001201980">
    <property type="component" value="Unassembled WGS sequence"/>
</dbReference>
<protein>
    <submittedName>
        <fullName evidence="2">Uncharacterized protein</fullName>
    </submittedName>
</protein>
<keyword evidence="3" id="KW-1185">Reference proteome</keyword>
<dbReference type="AlphaFoldDB" id="A0AAD5RND2"/>